<reference evidence="9 10" key="1">
    <citation type="submission" date="2017-04" db="EMBL/GenBank/DDBJ databases">
        <title>Bacillus krulwichiae AM31D Genome sequencing and assembly.</title>
        <authorList>
            <person name="Krulwich T.A."/>
            <person name="Anastor L."/>
            <person name="Ehrlich R."/>
            <person name="Ehrlich G.D."/>
            <person name="Janto B."/>
        </authorList>
    </citation>
    <scope>NUCLEOTIDE SEQUENCE [LARGE SCALE GENOMIC DNA]</scope>
    <source>
        <strain evidence="9 10">AM31D</strain>
    </source>
</reference>
<evidence type="ECO:0000313" key="10">
    <source>
        <dbReference type="Proteomes" id="UP000193006"/>
    </source>
</evidence>
<dbReference type="GO" id="GO:0005886">
    <property type="term" value="C:plasma membrane"/>
    <property type="evidence" value="ECO:0007669"/>
    <property type="project" value="UniProtKB-SubCell"/>
</dbReference>
<dbReference type="GO" id="GO:0009103">
    <property type="term" value="P:lipopolysaccharide biosynthetic process"/>
    <property type="evidence" value="ECO:0007669"/>
    <property type="project" value="TreeGrafter"/>
</dbReference>
<dbReference type="Proteomes" id="UP000193006">
    <property type="component" value="Chromosome"/>
</dbReference>
<feature type="transmembrane region" description="Helical" evidence="8">
    <location>
        <begin position="161"/>
        <end position="179"/>
    </location>
</feature>
<dbReference type="Pfam" id="PF00953">
    <property type="entry name" value="Glycos_transf_4"/>
    <property type="match status" value="1"/>
</dbReference>
<keyword evidence="4 8" id="KW-0812">Transmembrane</keyword>
<keyword evidence="2" id="KW-1003">Cell membrane</keyword>
<keyword evidence="3 9" id="KW-0808">Transferase</keyword>
<evidence type="ECO:0000256" key="2">
    <source>
        <dbReference type="ARBA" id="ARBA00022475"/>
    </source>
</evidence>
<feature type="transmembrane region" description="Helical" evidence="8">
    <location>
        <begin position="316"/>
        <end position="339"/>
    </location>
</feature>
<keyword evidence="7" id="KW-0479">Metal-binding</keyword>
<dbReference type="RefSeq" id="WP_257391602.1">
    <property type="nucleotide sequence ID" value="NZ_CP020814.1"/>
</dbReference>
<feature type="binding site" evidence="7">
    <location>
        <position position="215"/>
    </location>
    <ligand>
        <name>Mg(2+)</name>
        <dbReference type="ChEBI" id="CHEBI:18420"/>
    </ligand>
</feature>
<evidence type="ECO:0000256" key="3">
    <source>
        <dbReference type="ARBA" id="ARBA00022679"/>
    </source>
</evidence>
<feature type="transmembrane region" description="Helical" evidence="8">
    <location>
        <begin position="135"/>
        <end position="154"/>
    </location>
</feature>
<dbReference type="PROSITE" id="PS01348">
    <property type="entry name" value="MRAY_2"/>
    <property type="match status" value="1"/>
</dbReference>
<accession>A0A1X9MHW8</accession>
<keyword evidence="5 8" id="KW-1133">Transmembrane helix</keyword>
<evidence type="ECO:0000313" key="9">
    <source>
        <dbReference type="EMBL" id="ARK32200.1"/>
    </source>
</evidence>
<evidence type="ECO:0000256" key="5">
    <source>
        <dbReference type="ARBA" id="ARBA00022989"/>
    </source>
</evidence>
<dbReference type="GO" id="GO:0044038">
    <property type="term" value="P:cell wall macromolecule biosynthetic process"/>
    <property type="evidence" value="ECO:0007669"/>
    <property type="project" value="TreeGrafter"/>
</dbReference>
<feature type="binding site" evidence="7">
    <location>
        <position position="153"/>
    </location>
    <ligand>
        <name>Mg(2+)</name>
        <dbReference type="ChEBI" id="CHEBI:18420"/>
    </ligand>
</feature>
<dbReference type="EC" id="2.7.8.33" evidence="9"/>
<dbReference type="EMBL" id="CP020814">
    <property type="protein sequence ID" value="ARK32200.1"/>
    <property type="molecule type" value="Genomic_DNA"/>
</dbReference>
<feature type="transmembrane region" description="Helical" evidence="8">
    <location>
        <begin position="292"/>
        <end position="310"/>
    </location>
</feature>
<feature type="transmembrane region" description="Helical" evidence="8">
    <location>
        <begin position="185"/>
        <end position="204"/>
    </location>
</feature>
<keyword evidence="6 8" id="KW-0472">Membrane</keyword>
<evidence type="ECO:0000256" key="4">
    <source>
        <dbReference type="ARBA" id="ARBA00022692"/>
    </source>
</evidence>
<dbReference type="PANTHER" id="PTHR22926:SF3">
    <property type="entry name" value="UNDECAPRENYL-PHOSPHATE ALPHA-N-ACETYLGLUCOSAMINYL 1-PHOSPHATE TRANSFERASE"/>
    <property type="match status" value="1"/>
</dbReference>
<evidence type="ECO:0000256" key="1">
    <source>
        <dbReference type="ARBA" id="ARBA00004651"/>
    </source>
</evidence>
<proteinExistence type="predicted"/>
<feature type="transmembrane region" description="Helical" evidence="8">
    <location>
        <begin position="48"/>
        <end position="68"/>
    </location>
</feature>
<dbReference type="GO" id="GO:0071555">
    <property type="term" value="P:cell wall organization"/>
    <property type="evidence" value="ECO:0007669"/>
    <property type="project" value="TreeGrafter"/>
</dbReference>
<dbReference type="KEGG" id="bkw:BkAM31D_21405"/>
<dbReference type="AlphaFoldDB" id="A0A1X9MHW8"/>
<keyword evidence="10" id="KW-1185">Reference proteome</keyword>
<keyword evidence="7" id="KW-0460">Magnesium</keyword>
<dbReference type="CDD" id="cd06853">
    <property type="entry name" value="GT_WecA_like"/>
    <property type="match status" value="1"/>
</dbReference>
<evidence type="ECO:0000256" key="8">
    <source>
        <dbReference type="SAM" id="Phobius"/>
    </source>
</evidence>
<dbReference type="GO" id="GO:0036380">
    <property type="term" value="F:UDP-N-acetylglucosamine-undecaprenyl-phosphate N-acetylglucosaminephosphotransferase activity"/>
    <property type="evidence" value="ECO:0007669"/>
    <property type="project" value="UniProtKB-EC"/>
</dbReference>
<comment type="cofactor">
    <cofactor evidence="7">
        <name>Mg(2+)</name>
        <dbReference type="ChEBI" id="CHEBI:18420"/>
    </cofactor>
</comment>
<feature type="transmembrane region" description="Helical" evidence="8">
    <location>
        <begin position="6"/>
        <end position="27"/>
    </location>
</feature>
<feature type="transmembrane region" description="Helical" evidence="8">
    <location>
        <begin position="103"/>
        <end position="123"/>
    </location>
</feature>
<evidence type="ECO:0000256" key="7">
    <source>
        <dbReference type="PIRSR" id="PIRSR600715-1"/>
    </source>
</evidence>
<dbReference type="PANTHER" id="PTHR22926">
    <property type="entry name" value="PHOSPHO-N-ACETYLMURAMOYL-PENTAPEPTIDE-TRANSFERASE"/>
    <property type="match status" value="1"/>
</dbReference>
<feature type="transmembrane region" description="Helical" evidence="8">
    <location>
        <begin position="216"/>
        <end position="234"/>
    </location>
</feature>
<dbReference type="InterPro" id="IPR018480">
    <property type="entry name" value="PNAcMuramoyl-5peptid_Trfase_CS"/>
</dbReference>
<protein>
    <submittedName>
        <fullName evidence="9">Putative undecaprenyl-phosphate N-acetylglucosaminyl 1-phosphate transferase</fullName>
        <ecNumber evidence="9">2.7.8.33</ecNumber>
    </submittedName>
</protein>
<comment type="subcellular location">
    <subcellularLocation>
        <location evidence="1">Cell membrane</location>
        <topology evidence="1">Multi-pass membrane protein</topology>
    </subcellularLocation>
</comment>
<dbReference type="STRING" id="199441.BkAM31D_21405"/>
<name>A0A1X9MHW8_9BACI</name>
<feature type="transmembrane region" description="Helical" evidence="8">
    <location>
        <begin position="74"/>
        <end position="91"/>
    </location>
</feature>
<evidence type="ECO:0000256" key="6">
    <source>
        <dbReference type="ARBA" id="ARBA00023136"/>
    </source>
</evidence>
<feature type="transmembrane region" description="Helical" evidence="8">
    <location>
        <begin position="240"/>
        <end position="261"/>
    </location>
</feature>
<dbReference type="InterPro" id="IPR000715">
    <property type="entry name" value="Glycosyl_transferase_4"/>
</dbReference>
<gene>
    <name evidence="9" type="primary">tagO</name>
    <name evidence="9" type="ORF">BkAM31D_21405</name>
</gene>
<dbReference type="GO" id="GO:0046872">
    <property type="term" value="F:metal ion binding"/>
    <property type="evidence" value="ECO:0007669"/>
    <property type="project" value="UniProtKB-KW"/>
</dbReference>
<organism evidence="9 10">
    <name type="scientific">Halalkalibacter krulwichiae</name>
    <dbReference type="NCBI Taxonomy" id="199441"/>
    <lineage>
        <taxon>Bacteria</taxon>
        <taxon>Bacillati</taxon>
        <taxon>Bacillota</taxon>
        <taxon>Bacilli</taxon>
        <taxon>Bacillales</taxon>
        <taxon>Bacillaceae</taxon>
        <taxon>Halalkalibacter</taxon>
    </lineage>
</organism>
<sequence>MMEGSYLYLIAFFVSLLVSATTMPLVIKLANTYGFVDHKNNRKIHKETMPRLGGISIIVGTMAGLLIIRPESDHLMGVAFGALVIIVTGILDDKYSLGAKTKFAAQLIAAIAVVASGLNIPFITLPFMGQFEFGIFSYVITVIWIVGITNSINLIDGLDGLAGGVATIAISTILIMALLDSFAHVLTIALSVVLIGSTLGFLFFNFHPAKIFMGDAGSLFLGYSIAIISILGLFKSVTFVSLVVPIIILAVPISDTVFAMVRRILNKQGIMSPDKGHLHHCLLAMGYSHRETVLIVYGFSIFFGALAIIFTNATLWASLILLVVLLMVIQLYAEFIGLFGKSRRPIIDAVKRFGMIDKKE</sequence>